<gene>
    <name evidence="2" type="ORF">Sphch_0234</name>
</gene>
<dbReference type="STRING" id="690566.Sphch_0234"/>
<evidence type="ECO:0000313" key="2">
    <source>
        <dbReference type="EMBL" id="AEG47934.1"/>
    </source>
</evidence>
<evidence type="ECO:0000256" key="1">
    <source>
        <dbReference type="SAM" id="Phobius"/>
    </source>
</evidence>
<dbReference type="Proteomes" id="UP000007150">
    <property type="component" value="Chromosome 1"/>
</dbReference>
<organism evidence="2 3">
    <name type="scientific">Sphingobium chlorophenolicum L-1</name>
    <dbReference type="NCBI Taxonomy" id="690566"/>
    <lineage>
        <taxon>Bacteria</taxon>
        <taxon>Pseudomonadati</taxon>
        <taxon>Pseudomonadota</taxon>
        <taxon>Alphaproteobacteria</taxon>
        <taxon>Sphingomonadales</taxon>
        <taxon>Sphingomonadaceae</taxon>
        <taxon>Sphingobium</taxon>
    </lineage>
</organism>
<sequence precursor="true">MTKARKEPIGAGAILAFTILGGTIAGGLMGQPSAGLLGGTALGIVIALLLWLYDRRK</sequence>
<proteinExistence type="predicted"/>
<feature type="transmembrane region" description="Helical" evidence="1">
    <location>
        <begin position="35"/>
        <end position="53"/>
    </location>
</feature>
<name>F6EV10_SPHCR</name>
<keyword evidence="3" id="KW-1185">Reference proteome</keyword>
<dbReference type="AlphaFoldDB" id="F6EV10"/>
<dbReference type="EMBL" id="CP002798">
    <property type="protein sequence ID" value="AEG47934.1"/>
    <property type="molecule type" value="Genomic_DNA"/>
</dbReference>
<keyword evidence="1" id="KW-1133">Transmembrane helix</keyword>
<accession>F6EV10</accession>
<evidence type="ECO:0000313" key="3">
    <source>
        <dbReference type="Proteomes" id="UP000007150"/>
    </source>
</evidence>
<protein>
    <submittedName>
        <fullName evidence="2">Uncharacterized protein</fullName>
    </submittedName>
</protein>
<dbReference type="RefSeq" id="WP_013846207.1">
    <property type="nucleotide sequence ID" value="NC_015593.1"/>
</dbReference>
<keyword evidence="1" id="KW-0812">Transmembrane</keyword>
<dbReference type="HOGENOM" id="CLU_204006_0_0_5"/>
<dbReference type="KEGG" id="sch:Sphch_0234"/>
<keyword evidence="1" id="KW-0472">Membrane</keyword>
<reference evidence="2 3" key="1">
    <citation type="submission" date="2011-05" db="EMBL/GenBank/DDBJ databases">
        <title>Complete sequence of chromosome 1 of Sphingobium chlorophenolicum L-1.</title>
        <authorList>
            <consortium name="US DOE Joint Genome Institute"/>
            <person name="Lucas S."/>
            <person name="Han J."/>
            <person name="Lapidus A."/>
            <person name="Cheng J.-F."/>
            <person name="Goodwin L."/>
            <person name="Pitluck S."/>
            <person name="Peters L."/>
            <person name="Daligault H."/>
            <person name="Han C."/>
            <person name="Tapia R."/>
            <person name="Land M."/>
            <person name="Hauser L."/>
            <person name="Kyrpides N."/>
            <person name="Ivanova N."/>
            <person name="Pagani I."/>
            <person name="Turner P."/>
            <person name="Copley S."/>
            <person name="Woyke T."/>
        </authorList>
    </citation>
    <scope>NUCLEOTIDE SEQUENCE [LARGE SCALE GENOMIC DNA]</scope>
    <source>
        <strain evidence="2 3">L-1</strain>
    </source>
</reference>